<gene>
    <name evidence="1" type="ORF">CEUSTIGMA_g3884.t1</name>
</gene>
<dbReference type="Gene3D" id="2.60.40.790">
    <property type="match status" value="1"/>
</dbReference>
<dbReference type="InterPro" id="IPR008978">
    <property type="entry name" value="HSP20-like_chaperone"/>
</dbReference>
<evidence type="ECO:0000313" key="1">
    <source>
        <dbReference type="EMBL" id="GAX76439.1"/>
    </source>
</evidence>
<dbReference type="STRING" id="1157962.A0A250X0G6"/>
<reference evidence="1 2" key="1">
    <citation type="submission" date="2017-08" db="EMBL/GenBank/DDBJ databases">
        <title>Acidophilic green algal genome provides insights into adaptation to an acidic environment.</title>
        <authorList>
            <person name="Hirooka S."/>
            <person name="Hirose Y."/>
            <person name="Kanesaki Y."/>
            <person name="Higuchi S."/>
            <person name="Fujiwara T."/>
            <person name="Onuma R."/>
            <person name="Era A."/>
            <person name="Ohbayashi R."/>
            <person name="Uzuka A."/>
            <person name="Nozaki H."/>
            <person name="Yoshikawa H."/>
            <person name="Miyagishima S.Y."/>
        </authorList>
    </citation>
    <scope>NUCLEOTIDE SEQUENCE [LARGE SCALE GENOMIC DNA]</scope>
    <source>
        <strain evidence="1 2">NIES-2499</strain>
    </source>
</reference>
<protein>
    <submittedName>
        <fullName evidence="1">Uncharacterized protein</fullName>
    </submittedName>
</protein>
<organism evidence="1 2">
    <name type="scientific">Chlamydomonas eustigma</name>
    <dbReference type="NCBI Taxonomy" id="1157962"/>
    <lineage>
        <taxon>Eukaryota</taxon>
        <taxon>Viridiplantae</taxon>
        <taxon>Chlorophyta</taxon>
        <taxon>core chlorophytes</taxon>
        <taxon>Chlorophyceae</taxon>
        <taxon>CS clade</taxon>
        <taxon>Chlamydomonadales</taxon>
        <taxon>Chlamydomonadaceae</taxon>
        <taxon>Chlamydomonas</taxon>
    </lineage>
</organism>
<dbReference type="Proteomes" id="UP000232323">
    <property type="component" value="Unassembled WGS sequence"/>
</dbReference>
<keyword evidence="2" id="KW-1185">Reference proteome</keyword>
<dbReference type="OrthoDB" id="445556at2759"/>
<dbReference type="AlphaFoldDB" id="A0A250X0G6"/>
<name>A0A250X0G6_9CHLO</name>
<proteinExistence type="predicted"/>
<accession>A0A250X0G6</accession>
<comment type="caution">
    <text evidence="1">The sequence shown here is derived from an EMBL/GenBank/DDBJ whole genome shotgun (WGS) entry which is preliminary data.</text>
</comment>
<evidence type="ECO:0000313" key="2">
    <source>
        <dbReference type="Proteomes" id="UP000232323"/>
    </source>
</evidence>
<sequence length="438" mass="48017">MAASSCSSSLSSLAQHVEVVDEYNAEDTSLVASRSVKTHQEVPHLVNTTRAFNASFLLPVVHRKIAHAVDPDIPIETLRSSGNRTVGIMIAKANVGEAWKRLFMGDPEGARCCDPPPQVTMAQVKKAEAVLLVPQDSCREEQAKIAKAIGGCAATYVLKQLETEVVIELQVPFWVTKKDVSVSISHTAVRVRIDDYLDMHRTFWGVTPPCAEAEGEEGNDQNYGSYQAVLPELCTWTLEEVTDHGAAVSNNVLSCHQSSNSDEVQVAAGSTAGHVPAFHSNTSKGIKPLSLTGNSCPLAPATAKHVEHTKPSHSSVTARRRQPKILTLYLTLPDCTEEETMYKKGVRQNHRTAVRLNSGEKGWSFFVEDEDEFGLEDMLQAMVFRNLGGAFIAPKPWKCERKESAHPCASFSNEGSFVYDQRLLPRETLQALVAMNPH</sequence>
<dbReference type="EMBL" id="BEGY01000017">
    <property type="protein sequence ID" value="GAX76439.1"/>
    <property type="molecule type" value="Genomic_DNA"/>
</dbReference>